<dbReference type="PANTHER" id="PTHR30055">
    <property type="entry name" value="HTH-TYPE TRANSCRIPTIONAL REGULATOR RUTR"/>
    <property type="match status" value="1"/>
</dbReference>
<evidence type="ECO:0000259" key="5">
    <source>
        <dbReference type="PROSITE" id="PS50977"/>
    </source>
</evidence>
<evidence type="ECO:0000256" key="2">
    <source>
        <dbReference type="ARBA" id="ARBA00023125"/>
    </source>
</evidence>
<evidence type="ECO:0000313" key="6">
    <source>
        <dbReference type="EMBL" id="MDO3677375.1"/>
    </source>
</evidence>
<feature type="DNA-binding region" description="H-T-H motif" evidence="4">
    <location>
        <begin position="29"/>
        <end position="48"/>
    </location>
</feature>
<comment type="caution">
    <text evidence="6">The sequence shown here is derived from an EMBL/GenBank/DDBJ whole genome shotgun (WGS) entry which is preliminary data.</text>
</comment>
<evidence type="ECO:0000313" key="7">
    <source>
        <dbReference type="Proteomes" id="UP001168883"/>
    </source>
</evidence>
<dbReference type="SUPFAM" id="SSF48498">
    <property type="entry name" value="Tetracyclin repressor-like, C-terminal domain"/>
    <property type="match status" value="1"/>
</dbReference>
<gene>
    <name evidence="6" type="ORF">Q3C12_10230</name>
</gene>
<dbReference type="InterPro" id="IPR050109">
    <property type="entry name" value="HTH-type_TetR-like_transc_reg"/>
</dbReference>
<dbReference type="Proteomes" id="UP001168883">
    <property type="component" value="Unassembled WGS sequence"/>
</dbReference>
<reference evidence="6" key="1">
    <citation type="submission" date="2023-07" db="EMBL/GenBank/DDBJ databases">
        <authorList>
            <person name="Aktuganov G."/>
            <person name="Boyko T."/>
            <person name="Delegan Y."/>
            <person name="Galimzianova N."/>
            <person name="Gilvanova E."/>
            <person name="Korobov V."/>
            <person name="Kuzmina L."/>
            <person name="Melentiev A."/>
            <person name="Milman P."/>
            <person name="Ryabova A."/>
            <person name="Stupak E."/>
            <person name="Yasakov T."/>
            <person name="Zharikova N."/>
            <person name="Zhurenko E."/>
        </authorList>
    </citation>
    <scope>NUCLEOTIDE SEQUENCE</scope>
    <source>
        <strain evidence="6">IB-739</strain>
    </source>
</reference>
<accession>A0ABT8V9P2</accession>
<feature type="domain" description="HTH tetR-type" evidence="5">
    <location>
        <begin position="6"/>
        <end position="66"/>
    </location>
</feature>
<dbReference type="InterPro" id="IPR036271">
    <property type="entry name" value="Tet_transcr_reg_TetR-rel_C_sf"/>
</dbReference>
<name>A0ABT8V9P2_9BACL</name>
<evidence type="ECO:0000256" key="1">
    <source>
        <dbReference type="ARBA" id="ARBA00023015"/>
    </source>
</evidence>
<keyword evidence="7" id="KW-1185">Reference proteome</keyword>
<keyword evidence="2 4" id="KW-0238">DNA-binding</keyword>
<keyword evidence="3" id="KW-0804">Transcription</keyword>
<evidence type="ECO:0000256" key="3">
    <source>
        <dbReference type="ARBA" id="ARBA00023163"/>
    </source>
</evidence>
<proteinExistence type="predicted"/>
<dbReference type="Pfam" id="PF00440">
    <property type="entry name" value="TetR_N"/>
    <property type="match status" value="1"/>
</dbReference>
<evidence type="ECO:0000256" key="4">
    <source>
        <dbReference type="PROSITE-ProRule" id="PRU00335"/>
    </source>
</evidence>
<dbReference type="InterPro" id="IPR009057">
    <property type="entry name" value="Homeodomain-like_sf"/>
</dbReference>
<dbReference type="PROSITE" id="PS01081">
    <property type="entry name" value="HTH_TETR_1"/>
    <property type="match status" value="1"/>
</dbReference>
<dbReference type="EMBL" id="JAUMKJ010000010">
    <property type="protein sequence ID" value="MDO3677375.1"/>
    <property type="molecule type" value="Genomic_DNA"/>
</dbReference>
<organism evidence="6 7">
    <name type="scientific">Paenibacillus ehimensis</name>
    <dbReference type="NCBI Taxonomy" id="79264"/>
    <lineage>
        <taxon>Bacteria</taxon>
        <taxon>Bacillati</taxon>
        <taxon>Bacillota</taxon>
        <taxon>Bacilli</taxon>
        <taxon>Bacillales</taxon>
        <taxon>Paenibacillaceae</taxon>
        <taxon>Paenibacillus</taxon>
    </lineage>
</organism>
<dbReference type="PANTHER" id="PTHR30055:SF234">
    <property type="entry name" value="HTH-TYPE TRANSCRIPTIONAL REGULATOR BETI"/>
    <property type="match status" value="1"/>
</dbReference>
<dbReference type="InterPro" id="IPR001647">
    <property type="entry name" value="HTH_TetR"/>
</dbReference>
<sequence>MAKPNGISKQELIESAKRCIRDKGIDKLTLKAVAEGAGVTQGTVYYHFKTKEQLLFDIVQSLCDASWKVAQPAKAAGEDLQASIAQALAGARERAAYQSFYHTLFFSLVVHSLQNDEMLKQLSRLLEKENAQAAELLAGWLPASARSVMSLESWGILVNALIDGLALQALINPDFESEKIYAELSALIARITAE</sequence>
<dbReference type="Gene3D" id="1.10.357.10">
    <property type="entry name" value="Tetracycline Repressor, domain 2"/>
    <property type="match status" value="1"/>
</dbReference>
<protein>
    <submittedName>
        <fullName evidence="6">TetR/AcrR family transcriptional regulator</fullName>
    </submittedName>
</protein>
<dbReference type="InterPro" id="IPR023772">
    <property type="entry name" value="DNA-bd_HTH_TetR-type_CS"/>
</dbReference>
<keyword evidence="1" id="KW-0805">Transcription regulation</keyword>
<dbReference type="RefSeq" id="WP_302878109.1">
    <property type="nucleotide sequence ID" value="NZ_JAUMKJ010000010.1"/>
</dbReference>
<dbReference type="PROSITE" id="PS50977">
    <property type="entry name" value="HTH_TETR_2"/>
    <property type="match status" value="1"/>
</dbReference>
<dbReference type="SUPFAM" id="SSF46689">
    <property type="entry name" value="Homeodomain-like"/>
    <property type="match status" value="1"/>
</dbReference>
<dbReference type="PRINTS" id="PR00455">
    <property type="entry name" value="HTHTETR"/>
</dbReference>